<dbReference type="AlphaFoldDB" id="A0A914E3H5"/>
<dbReference type="PANTHER" id="PTHR23208">
    <property type="entry name" value="LYSOZYME PROTEIN"/>
    <property type="match status" value="1"/>
</dbReference>
<dbReference type="Gene3D" id="3.20.20.80">
    <property type="entry name" value="Glycosidases"/>
    <property type="match status" value="1"/>
</dbReference>
<dbReference type="WBParaSite" id="ACRNAN_scaffold5390.g11490.t1">
    <property type="protein sequence ID" value="ACRNAN_scaffold5390.g11490.t1"/>
    <property type="gene ID" value="ACRNAN_scaffold5390.g11490"/>
</dbReference>
<accession>A0A914E3H5</accession>
<feature type="signal peptide" evidence="1">
    <location>
        <begin position="1"/>
        <end position="19"/>
    </location>
</feature>
<evidence type="ECO:0000313" key="2">
    <source>
        <dbReference type="Proteomes" id="UP000887540"/>
    </source>
</evidence>
<protein>
    <submittedName>
        <fullName evidence="3">Lysozyme</fullName>
    </submittedName>
</protein>
<organism evidence="2 3">
    <name type="scientific">Acrobeloides nanus</name>
    <dbReference type="NCBI Taxonomy" id="290746"/>
    <lineage>
        <taxon>Eukaryota</taxon>
        <taxon>Metazoa</taxon>
        <taxon>Ecdysozoa</taxon>
        <taxon>Nematoda</taxon>
        <taxon>Chromadorea</taxon>
        <taxon>Rhabditida</taxon>
        <taxon>Tylenchina</taxon>
        <taxon>Cephalobomorpha</taxon>
        <taxon>Cephaloboidea</taxon>
        <taxon>Cephalobidae</taxon>
        <taxon>Acrobeloides</taxon>
    </lineage>
</organism>
<dbReference type="InterPro" id="IPR051595">
    <property type="entry name" value="GH25_Enzymes"/>
</dbReference>
<dbReference type="GO" id="GO:0045087">
    <property type="term" value="P:innate immune response"/>
    <property type="evidence" value="ECO:0007669"/>
    <property type="project" value="TreeGrafter"/>
</dbReference>
<feature type="chain" id="PRO_5037709310" evidence="1">
    <location>
        <begin position="20"/>
        <end position="278"/>
    </location>
</feature>
<name>A0A914E3H5_9BILA</name>
<dbReference type="PANTHER" id="PTHR23208:SF36">
    <property type="entry name" value="LYSOZYME-RELATED"/>
    <property type="match status" value="1"/>
</dbReference>
<proteinExistence type="predicted"/>
<dbReference type="InterPro" id="IPR017853">
    <property type="entry name" value="GH"/>
</dbReference>
<keyword evidence="2" id="KW-1185">Reference proteome</keyword>
<evidence type="ECO:0000313" key="3">
    <source>
        <dbReference type="WBParaSite" id="ACRNAN_scaffold5390.g11490.t1"/>
    </source>
</evidence>
<dbReference type="Proteomes" id="UP000887540">
    <property type="component" value="Unplaced"/>
</dbReference>
<reference evidence="3" key="1">
    <citation type="submission" date="2022-11" db="UniProtKB">
        <authorList>
            <consortium name="WormBaseParasite"/>
        </authorList>
    </citation>
    <scope>IDENTIFICATION</scope>
</reference>
<dbReference type="GO" id="GO:0007165">
    <property type="term" value="P:signal transduction"/>
    <property type="evidence" value="ECO:0007669"/>
    <property type="project" value="TreeGrafter"/>
</dbReference>
<keyword evidence="1" id="KW-0732">Signal</keyword>
<evidence type="ECO:0000256" key="1">
    <source>
        <dbReference type="SAM" id="SignalP"/>
    </source>
</evidence>
<sequence length="278" mass="31196">MRDFFILTITSCLISSSLAGFAIDFAGSNITSAQFSCLQSNGVDVVISRVYSPDGFIEETGIQNLINAYNGASFLGYNAYITPCVANCSNNVSSGYDQVSAVVNRLNAEINKVNNMFIWVNIDISQPWSKNQNENREFMNEVVLALFKFNGVFGVISNNNSWSTIFGADYNVNDIAEYLIWVKWNGKQVGVYRVTAKMDNFEDLTTDWVPFGGWSSPFVHQYAGGITSNKCVPGVKLNYNYFADVNSGPLMNTKVQKSINKRRLHRFNRKQYLNTVFL</sequence>
<dbReference type="SUPFAM" id="SSF51445">
    <property type="entry name" value="(Trans)glycosidases"/>
    <property type="match status" value="1"/>
</dbReference>